<dbReference type="AlphaFoldDB" id="K0T5K3"/>
<proteinExistence type="predicted"/>
<comment type="caution">
    <text evidence="2">The sequence shown here is derived from an EMBL/GenBank/DDBJ whole genome shotgun (WGS) entry which is preliminary data.</text>
</comment>
<feature type="region of interest" description="Disordered" evidence="1">
    <location>
        <begin position="1"/>
        <end position="47"/>
    </location>
</feature>
<evidence type="ECO:0000313" key="2">
    <source>
        <dbReference type="EMBL" id="EJK68591.1"/>
    </source>
</evidence>
<sequence length="110" mass="11514">RHVRPGRRPGSGRAVRLGHRLLGPGGRGRGAPGGPVDGGGEANAASKLVPVSRPRDVTAHAVQRDTHLRCFVGSYQISMGLCEAILAFRRSIEEGGRTLCSAPETNGPLI</sequence>
<protein>
    <submittedName>
        <fullName evidence="2">Uncharacterized protein</fullName>
    </submittedName>
</protein>
<keyword evidence="3" id="KW-1185">Reference proteome</keyword>
<feature type="compositionally biased region" description="Gly residues" evidence="1">
    <location>
        <begin position="23"/>
        <end position="41"/>
    </location>
</feature>
<organism evidence="2 3">
    <name type="scientific">Thalassiosira oceanica</name>
    <name type="common">Marine diatom</name>
    <dbReference type="NCBI Taxonomy" id="159749"/>
    <lineage>
        <taxon>Eukaryota</taxon>
        <taxon>Sar</taxon>
        <taxon>Stramenopiles</taxon>
        <taxon>Ochrophyta</taxon>
        <taxon>Bacillariophyta</taxon>
        <taxon>Coscinodiscophyceae</taxon>
        <taxon>Thalassiosirophycidae</taxon>
        <taxon>Thalassiosirales</taxon>
        <taxon>Thalassiosiraceae</taxon>
        <taxon>Thalassiosira</taxon>
    </lineage>
</organism>
<accession>K0T5K3</accession>
<gene>
    <name evidence="2" type="ORF">THAOC_10210</name>
</gene>
<reference evidence="2 3" key="1">
    <citation type="journal article" date="2012" name="Genome Biol.">
        <title>Genome and low-iron response of an oceanic diatom adapted to chronic iron limitation.</title>
        <authorList>
            <person name="Lommer M."/>
            <person name="Specht M."/>
            <person name="Roy A.S."/>
            <person name="Kraemer L."/>
            <person name="Andreson R."/>
            <person name="Gutowska M.A."/>
            <person name="Wolf J."/>
            <person name="Bergner S.V."/>
            <person name="Schilhabel M.B."/>
            <person name="Klostermeier U.C."/>
            <person name="Beiko R.G."/>
            <person name="Rosenstiel P."/>
            <person name="Hippler M."/>
            <person name="Laroche J."/>
        </authorList>
    </citation>
    <scope>NUCLEOTIDE SEQUENCE [LARGE SCALE GENOMIC DNA]</scope>
    <source>
        <strain evidence="2 3">CCMP1005</strain>
    </source>
</reference>
<evidence type="ECO:0000256" key="1">
    <source>
        <dbReference type="SAM" id="MobiDB-lite"/>
    </source>
</evidence>
<feature type="non-terminal residue" evidence="2">
    <location>
        <position position="1"/>
    </location>
</feature>
<dbReference type="EMBL" id="AGNL01011125">
    <property type="protein sequence ID" value="EJK68591.1"/>
    <property type="molecule type" value="Genomic_DNA"/>
</dbReference>
<dbReference type="Proteomes" id="UP000266841">
    <property type="component" value="Unassembled WGS sequence"/>
</dbReference>
<name>K0T5K3_THAOC</name>
<evidence type="ECO:0000313" key="3">
    <source>
        <dbReference type="Proteomes" id="UP000266841"/>
    </source>
</evidence>